<dbReference type="AlphaFoldDB" id="A0A2M7H4Q0"/>
<dbReference type="SUPFAM" id="SSF56784">
    <property type="entry name" value="HAD-like"/>
    <property type="match status" value="1"/>
</dbReference>
<comment type="caution">
    <text evidence="1">The sequence shown here is derived from an EMBL/GenBank/DDBJ whole genome shotgun (WGS) entry which is preliminary data.</text>
</comment>
<evidence type="ECO:0000313" key="2">
    <source>
        <dbReference type="Proteomes" id="UP000230292"/>
    </source>
</evidence>
<dbReference type="Gene3D" id="3.30.1240.10">
    <property type="match status" value="1"/>
</dbReference>
<gene>
    <name evidence="1" type="ORF">COW24_01345</name>
</gene>
<reference evidence="1 2" key="1">
    <citation type="submission" date="2017-09" db="EMBL/GenBank/DDBJ databases">
        <title>Depth-based differentiation of microbial function through sediment-hosted aquifers and enrichment of novel symbionts in the deep terrestrial subsurface.</title>
        <authorList>
            <person name="Probst A.J."/>
            <person name="Ladd B."/>
            <person name="Jarett J.K."/>
            <person name="Geller-Mcgrath D.E."/>
            <person name="Sieber C.M."/>
            <person name="Emerson J.B."/>
            <person name="Anantharaman K."/>
            <person name="Thomas B.C."/>
            <person name="Malmstrom R."/>
            <person name="Stieglmeier M."/>
            <person name="Klingl A."/>
            <person name="Woyke T."/>
            <person name="Ryan C.M."/>
            <person name="Banfield J.F."/>
        </authorList>
    </citation>
    <scope>NUCLEOTIDE SEQUENCE [LARGE SCALE GENOMIC DNA]</scope>
    <source>
        <strain evidence="1">CG15_BIG_FIL_POST_REV_8_21_14_020_45_12</strain>
    </source>
</reference>
<name>A0A2M7H4Q0_9BACT</name>
<proteinExistence type="predicted"/>
<dbReference type="InterPro" id="IPR036412">
    <property type="entry name" value="HAD-like_sf"/>
</dbReference>
<organism evidence="1 2">
    <name type="scientific">Candidatus Kerfeldbacteria bacterium CG15_BIG_FIL_POST_REV_8_21_14_020_45_12</name>
    <dbReference type="NCBI Taxonomy" id="2014247"/>
    <lineage>
        <taxon>Bacteria</taxon>
        <taxon>Candidatus Kerfeldiibacteriota</taxon>
    </lineage>
</organism>
<dbReference type="EMBL" id="PFGC01000018">
    <property type="protein sequence ID" value="PIW37208.1"/>
    <property type="molecule type" value="Genomic_DNA"/>
</dbReference>
<evidence type="ECO:0008006" key="3">
    <source>
        <dbReference type="Google" id="ProtNLM"/>
    </source>
</evidence>
<accession>A0A2M7H4Q0</accession>
<dbReference type="Proteomes" id="UP000230292">
    <property type="component" value="Unassembled WGS sequence"/>
</dbReference>
<sequence>MAIDPEFYKGIKSLVLLDLDDTVLDPTKQCSPRLVPSLQLARANGHLLGWASSTSDKGLLNWESLLGFPRGLLTVRLSEDGVRITGPPGMLPDNGNSSRSNLVLLSDLDRCRTQVAALRSAVQSAAGRARWAYSEQHPSTWAMRAGPQGPGHPAIVVVDVTRVASFTCEVRAIDPTNGSLSTNRDLTKLAEGWVRDAANRIGVPTKLLESGHGWIDLPHPTARKEVAMLALRDLVPPHVGLTLVGNGVNDVVRMDGVKLVAVQNAAAKLKAAAHLVTRASFSDGVIEYLESLS</sequence>
<dbReference type="Gene3D" id="3.40.50.1000">
    <property type="entry name" value="HAD superfamily/HAD-like"/>
    <property type="match status" value="1"/>
</dbReference>
<dbReference type="InterPro" id="IPR023214">
    <property type="entry name" value="HAD_sf"/>
</dbReference>
<protein>
    <recommendedName>
        <fullName evidence="3">Sucrose phosphatase-like domain-containing protein</fullName>
    </recommendedName>
</protein>
<evidence type="ECO:0000313" key="1">
    <source>
        <dbReference type="EMBL" id="PIW37208.1"/>
    </source>
</evidence>